<reference evidence="2" key="1">
    <citation type="submission" date="2015-05" db="EMBL/GenBank/DDBJ databases">
        <authorList>
            <person name="Rodrigo-Torres Lidia"/>
            <person name="Arahal R.David."/>
        </authorList>
    </citation>
    <scope>NUCLEOTIDE SEQUENCE [LARGE SCALE GENOMIC DNA]</scope>
    <source>
        <strain evidence="2">CECT 7321</strain>
    </source>
</reference>
<evidence type="ECO:0000313" key="2">
    <source>
        <dbReference type="Proteomes" id="UP000043764"/>
    </source>
</evidence>
<keyword evidence="2" id="KW-1185">Reference proteome</keyword>
<organism evidence="1 2">
    <name type="scientific">Phaeobacter italicus</name>
    <dbReference type="NCBI Taxonomy" id="481446"/>
    <lineage>
        <taxon>Bacteria</taxon>
        <taxon>Pseudomonadati</taxon>
        <taxon>Pseudomonadota</taxon>
        <taxon>Alphaproteobacteria</taxon>
        <taxon>Rhodobacterales</taxon>
        <taxon>Roseobacteraceae</taxon>
        <taxon>Phaeobacter</taxon>
    </lineage>
</organism>
<name>A0A0H5D4K4_9RHOB</name>
<dbReference type="Gene3D" id="3.40.190.10">
    <property type="entry name" value="Periplasmic binding protein-like II"/>
    <property type="match status" value="1"/>
</dbReference>
<dbReference type="EMBL" id="CVRL01000033">
    <property type="protein sequence ID" value="CRL11658.1"/>
    <property type="molecule type" value="Genomic_DNA"/>
</dbReference>
<dbReference type="STRING" id="481446.NIT7645_00924"/>
<dbReference type="AlphaFoldDB" id="A0A0H5D4K4"/>
<gene>
    <name evidence="1" type="ORF">NIT7321_02527</name>
</gene>
<dbReference type="PANTHER" id="PTHR35841">
    <property type="entry name" value="PHOSPHONATES-BINDING PERIPLASMIC PROTEIN"/>
    <property type="match status" value="1"/>
</dbReference>
<dbReference type="PANTHER" id="PTHR35841:SF1">
    <property type="entry name" value="PHOSPHONATES-BINDING PERIPLASMIC PROTEIN"/>
    <property type="match status" value="1"/>
</dbReference>
<accession>A0A0H5D4K4</accession>
<protein>
    <submittedName>
        <fullName evidence="1">Phosphate/phosphite/phosphonate ABC transporters, periplasmic binding protein</fullName>
    </submittedName>
</protein>
<dbReference type="Pfam" id="PF12974">
    <property type="entry name" value="Phosphonate-bd"/>
    <property type="match status" value="1"/>
</dbReference>
<sequence length="259" mass="28281">MIASLTMYERPETTAALDALWQAIRAELNDSEAPETLTRGKDLWEVWTSPHLLLGQTCGMPFRTRLYDQVTLVTTLDHGIAEAPPGHYNSVIVTHRDKGTPSLSQLAGARFAYNEALSQSGWAAPMHHMRDLGILPGELIATGAHVASARSVAEGRADFAALDAMSWALMQEYDDFAGDLVVIDRTRATPGLPLITARHRDPAPLRAALYRAVDQLADDHRKTLHLRGVCDIPAAEYLAVSTPLGPVLTEQTIRQSAAR</sequence>
<proteinExistence type="predicted"/>
<dbReference type="SUPFAM" id="SSF53850">
    <property type="entry name" value="Periplasmic binding protein-like II"/>
    <property type="match status" value="1"/>
</dbReference>
<evidence type="ECO:0000313" key="1">
    <source>
        <dbReference type="EMBL" id="CRL11658.1"/>
    </source>
</evidence>
<dbReference type="Proteomes" id="UP000043764">
    <property type="component" value="Unassembled WGS sequence"/>
</dbReference>
<dbReference type="RefSeq" id="WP_050673643.1">
    <property type="nucleotide sequence ID" value="NZ_CVRL01000033.1"/>
</dbReference>